<dbReference type="InterPro" id="IPR029063">
    <property type="entry name" value="SAM-dependent_MTases_sf"/>
</dbReference>
<keyword evidence="4" id="KW-1185">Reference proteome</keyword>
<dbReference type="AlphaFoldDB" id="A0A317E7R6"/>
<evidence type="ECO:0000313" key="3">
    <source>
        <dbReference type="EMBL" id="PWR22324.1"/>
    </source>
</evidence>
<dbReference type="OrthoDB" id="5298787at2"/>
<gene>
    <name evidence="3" type="ORF">DKG75_10250</name>
</gene>
<dbReference type="InterPro" id="IPR013217">
    <property type="entry name" value="Methyltransf_12"/>
</dbReference>
<dbReference type="Pfam" id="PF08242">
    <property type="entry name" value="Methyltransf_12"/>
    <property type="match status" value="1"/>
</dbReference>
<dbReference type="Pfam" id="PF10119">
    <property type="entry name" value="MethyTransf_Reg"/>
    <property type="match status" value="1"/>
</dbReference>
<name>A0A317E7R6_9PROT</name>
<evidence type="ECO:0000259" key="2">
    <source>
        <dbReference type="Pfam" id="PF10119"/>
    </source>
</evidence>
<reference evidence="4" key="1">
    <citation type="submission" date="2018-05" db="EMBL/GenBank/DDBJ databases">
        <title>Zavarzinia sp. HR-AS.</title>
        <authorList>
            <person name="Lee Y."/>
            <person name="Jeon C.O."/>
        </authorList>
    </citation>
    <scope>NUCLEOTIDE SEQUENCE [LARGE SCALE GENOMIC DNA]</scope>
    <source>
        <strain evidence="4">DSM 1231</strain>
    </source>
</reference>
<comment type="caution">
    <text evidence="3">The sequence shown here is derived from an EMBL/GenBank/DDBJ whole genome shotgun (WGS) entry which is preliminary data.</text>
</comment>
<dbReference type="GO" id="GO:0008168">
    <property type="term" value="F:methyltransferase activity"/>
    <property type="evidence" value="ECO:0007669"/>
    <property type="project" value="UniProtKB-KW"/>
</dbReference>
<sequence>MSDWSGGYVTDVEYVTACYPEQAPIHLDLMALLAGVEAPNARGRAQYCELGAGQGLTAILIAATNPEIDVHAIDFMPAQVARAQALADQLEIGNVQFHEASFIDMAEGRGPALPRFHYVTMHGVYSWVSRENQRAIVKFLADRLEPGGLVYTSYNALPGWSEGIPVQRLLFDVGSHRAGNPAERVGAGFDLMEKLLKSGAIHLTSNQLVKELLEVEGRNPTYLAHEYMNQYWKPLFFADVARDFAEAKLEYAGPARPLELFDQFMISDEQQALIARFPDPILAETLRDYCRPRTFRADIHVKGARRMSGAERDARLAAVPLTLCKSPLDFAYQLETPTGVATLAEETYRPLVEALAERGPTTIGELLTDPAYKGRRPTSVTEVVGMLMASRAVSAAVPVEDPALTAHCRQINRYVAHRMAQLQTRSGVPLAAPALRNARHLEQIDVVATYLINQQPGIGDEALAARILAFAAPDDAPPPPAEERDRLRAVVAGRRGIWRYLGLID</sequence>
<dbReference type="InterPro" id="IPR018773">
    <property type="entry name" value="MeTrfase_reg_dom_prd"/>
</dbReference>
<dbReference type="SUPFAM" id="SSF53335">
    <property type="entry name" value="S-adenosyl-L-methionine-dependent methyltransferases"/>
    <property type="match status" value="1"/>
</dbReference>
<feature type="domain" description="Methyltransferase regulatory" evidence="2">
    <location>
        <begin position="220"/>
        <end position="302"/>
    </location>
</feature>
<dbReference type="Proteomes" id="UP000246077">
    <property type="component" value="Unassembled WGS sequence"/>
</dbReference>
<evidence type="ECO:0000313" key="4">
    <source>
        <dbReference type="Proteomes" id="UP000246077"/>
    </source>
</evidence>
<keyword evidence="3" id="KW-0489">Methyltransferase</keyword>
<keyword evidence="3" id="KW-0808">Transferase</keyword>
<dbReference type="GO" id="GO:0032259">
    <property type="term" value="P:methylation"/>
    <property type="evidence" value="ECO:0007669"/>
    <property type="project" value="UniProtKB-KW"/>
</dbReference>
<feature type="domain" description="Methyltransferase type 12" evidence="1">
    <location>
        <begin position="49"/>
        <end position="149"/>
    </location>
</feature>
<proteinExistence type="predicted"/>
<dbReference type="RefSeq" id="WP_109920968.1">
    <property type="nucleotide sequence ID" value="NZ_QGLF01000002.1"/>
</dbReference>
<dbReference type="Gene3D" id="3.40.50.150">
    <property type="entry name" value="Vaccinia Virus protein VP39"/>
    <property type="match status" value="1"/>
</dbReference>
<evidence type="ECO:0000259" key="1">
    <source>
        <dbReference type="Pfam" id="PF08242"/>
    </source>
</evidence>
<dbReference type="EMBL" id="QGLF01000002">
    <property type="protein sequence ID" value="PWR22324.1"/>
    <property type="molecule type" value="Genomic_DNA"/>
</dbReference>
<protein>
    <submittedName>
        <fullName evidence="3">Methylase</fullName>
    </submittedName>
</protein>
<organism evidence="3 4">
    <name type="scientific">Zavarzinia compransoris</name>
    <dbReference type="NCBI Taxonomy" id="1264899"/>
    <lineage>
        <taxon>Bacteria</taxon>
        <taxon>Pseudomonadati</taxon>
        <taxon>Pseudomonadota</taxon>
        <taxon>Alphaproteobacteria</taxon>
        <taxon>Rhodospirillales</taxon>
        <taxon>Zavarziniaceae</taxon>
        <taxon>Zavarzinia</taxon>
    </lineage>
</organism>
<accession>A0A317E7R6</accession>